<organism evidence="6 7">
    <name type="scientific">Flavimaricola marinus</name>
    <dbReference type="NCBI Taxonomy" id="1819565"/>
    <lineage>
        <taxon>Bacteria</taxon>
        <taxon>Pseudomonadati</taxon>
        <taxon>Pseudomonadota</taxon>
        <taxon>Alphaproteobacteria</taxon>
        <taxon>Rhodobacterales</taxon>
        <taxon>Paracoccaceae</taxon>
        <taxon>Flavimaricola</taxon>
    </lineage>
</organism>
<evidence type="ECO:0000256" key="2">
    <source>
        <dbReference type="ARBA" id="ARBA00023125"/>
    </source>
</evidence>
<evidence type="ECO:0000259" key="5">
    <source>
        <dbReference type="PROSITE" id="PS50949"/>
    </source>
</evidence>
<feature type="domain" description="HTH gntR-type" evidence="5">
    <location>
        <begin position="11"/>
        <end position="79"/>
    </location>
</feature>
<evidence type="ECO:0000256" key="1">
    <source>
        <dbReference type="ARBA" id="ARBA00023015"/>
    </source>
</evidence>
<dbReference type="InterPro" id="IPR036388">
    <property type="entry name" value="WH-like_DNA-bd_sf"/>
</dbReference>
<dbReference type="Proteomes" id="UP000201613">
    <property type="component" value="Unassembled WGS sequence"/>
</dbReference>
<dbReference type="GO" id="GO:0045892">
    <property type="term" value="P:negative regulation of DNA-templated transcription"/>
    <property type="evidence" value="ECO:0007669"/>
    <property type="project" value="TreeGrafter"/>
</dbReference>
<dbReference type="GO" id="GO:0003700">
    <property type="term" value="F:DNA-binding transcription factor activity"/>
    <property type="evidence" value="ECO:0007669"/>
    <property type="project" value="InterPro"/>
</dbReference>
<dbReference type="SMART" id="SM00345">
    <property type="entry name" value="HTH_GNTR"/>
    <property type="match status" value="1"/>
</dbReference>
<dbReference type="SUPFAM" id="SSF64288">
    <property type="entry name" value="Chorismate lyase-like"/>
    <property type="match status" value="1"/>
</dbReference>
<evidence type="ECO:0000313" key="7">
    <source>
        <dbReference type="Proteomes" id="UP000201613"/>
    </source>
</evidence>
<dbReference type="SUPFAM" id="SSF46785">
    <property type="entry name" value="Winged helix' DNA-binding domain"/>
    <property type="match status" value="1"/>
</dbReference>
<dbReference type="InterPro" id="IPR000524">
    <property type="entry name" value="Tscrpt_reg_HTH_GntR"/>
</dbReference>
<keyword evidence="7" id="KW-1185">Reference proteome</keyword>
<dbReference type="Pfam" id="PF00392">
    <property type="entry name" value="GntR"/>
    <property type="match status" value="1"/>
</dbReference>
<sequence>MPDIIAKSAALPKYVRISERLIREIAAGHLADGARLPPEREMAVDLGTSVGTLRKALADLEAKGLLLRIQGSGNYVRQQPETASVYAFLRLERAQGGGLPTADVLTVDRMPKPDGAPDFGRSDEAHRIRRLRRLDGEVVALEEIWLDGGQVRRIKADDLSESLYLYYRDKLGLVIARVEDRVGVEQVPEWTDPRFGPRAGDWAGFVERVSWSESGHRVEYSRTWFDKDKSRYISRMGKGV</sequence>
<dbReference type="AlphaFoldDB" id="A0A238LHL8"/>
<keyword evidence="2" id="KW-0238">DNA-binding</keyword>
<accession>A0A238LHL8</accession>
<dbReference type="InterPro" id="IPR050679">
    <property type="entry name" value="Bact_HTH_transcr_reg"/>
</dbReference>
<dbReference type="SMART" id="SM00866">
    <property type="entry name" value="UTRA"/>
    <property type="match status" value="1"/>
</dbReference>
<dbReference type="PANTHER" id="PTHR44846">
    <property type="entry name" value="MANNOSYL-D-GLYCERATE TRANSPORT/METABOLISM SYSTEM REPRESSOR MNGR-RELATED"/>
    <property type="match status" value="1"/>
</dbReference>
<dbReference type="Gene3D" id="3.40.1410.10">
    <property type="entry name" value="Chorismate lyase-like"/>
    <property type="match status" value="1"/>
</dbReference>
<dbReference type="CDD" id="cd07377">
    <property type="entry name" value="WHTH_GntR"/>
    <property type="match status" value="1"/>
</dbReference>
<dbReference type="GO" id="GO:0003677">
    <property type="term" value="F:DNA binding"/>
    <property type="evidence" value="ECO:0007669"/>
    <property type="project" value="UniProtKB-KW"/>
</dbReference>
<keyword evidence="3" id="KW-0804">Transcription</keyword>
<dbReference type="RefSeq" id="WP_245820581.1">
    <property type="nucleotide sequence ID" value="NZ_FXZK01000007.1"/>
</dbReference>
<dbReference type="PRINTS" id="PR00035">
    <property type="entry name" value="HTHGNTR"/>
</dbReference>
<gene>
    <name evidence="6" type="primary">yydK</name>
    <name evidence="6" type="ORF">LOM8899_03290</name>
</gene>
<dbReference type="EMBL" id="FXZK01000007">
    <property type="protein sequence ID" value="SMY09128.1"/>
    <property type="molecule type" value="Genomic_DNA"/>
</dbReference>
<keyword evidence="1" id="KW-0805">Transcription regulation</keyword>
<dbReference type="Pfam" id="PF07702">
    <property type="entry name" value="UTRA"/>
    <property type="match status" value="1"/>
</dbReference>
<name>A0A238LHL8_9RHOB</name>
<dbReference type="InterPro" id="IPR011663">
    <property type="entry name" value="UTRA"/>
</dbReference>
<evidence type="ECO:0000256" key="4">
    <source>
        <dbReference type="SAM" id="MobiDB-lite"/>
    </source>
</evidence>
<dbReference type="PANTHER" id="PTHR44846:SF1">
    <property type="entry name" value="MANNOSYL-D-GLYCERATE TRANSPORT_METABOLISM SYSTEM REPRESSOR MNGR-RELATED"/>
    <property type="match status" value="1"/>
</dbReference>
<dbReference type="InterPro" id="IPR028978">
    <property type="entry name" value="Chorismate_lyase_/UTRA_dom_sf"/>
</dbReference>
<dbReference type="PROSITE" id="PS50949">
    <property type="entry name" value="HTH_GNTR"/>
    <property type="match status" value="1"/>
</dbReference>
<evidence type="ECO:0000313" key="6">
    <source>
        <dbReference type="EMBL" id="SMY09128.1"/>
    </source>
</evidence>
<proteinExistence type="predicted"/>
<reference evidence="7" key="1">
    <citation type="submission" date="2017-05" db="EMBL/GenBank/DDBJ databases">
        <authorList>
            <person name="Rodrigo-Torres L."/>
            <person name="Arahal R. D."/>
            <person name="Lucena T."/>
        </authorList>
    </citation>
    <scope>NUCLEOTIDE SEQUENCE [LARGE SCALE GENOMIC DNA]</scope>
    <source>
        <strain evidence="7">CECT 8899</strain>
    </source>
</reference>
<protein>
    <submittedName>
        <fullName evidence="6">Putative HTH-type transcriptional regulator YydK</fullName>
    </submittedName>
</protein>
<feature type="region of interest" description="Disordered" evidence="4">
    <location>
        <begin position="102"/>
        <end position="121"/>
    </location>
</feature>
<evidence type="ECO:0000256" key="3">
    <source>
        <dbReference type="ARBA" id="ARBA00023163"/>
    </source>
</evidence>
<dbReference type="Gene3D" id="1.10.10.10">
    <property type="entry name" value="Winged helix-like DNA-binding domain superfamily/Winged helix DNA-binding domain"/>
    <property type="match status" value="1"/>
</dbReference>
<dbReference type="InterPro" id="IPR036390">
    <property type="entry name" value="WH_DNA-bd_sf"/>
</dbReference>